<dbReference type="InterPro" id="IPR002104">
    <property type="entry name" value="Integrase_catalytic"/>
</dbReference>
<reference evidence="6 7" key="1">
    <citation type="submission" date="2022-10" db="EMBL/GenBank/DDBJ databases">
        <title>Roseococcus glaciei nov., sp. nov., isolated from glacier.</title>
        <authorList>
            <person name="Liu Q."/>
            <person name="Xin Y.-H."/>
        </authorList>
    </citation>
    <scope>NUCLEOTIDE SEQUENCE [LARGE SCALE GENOMIC DNA]</scope>
    <source>
        <strain evidence="6 7">MDT2-1-1</strain>
    </source>
</reference>
<evidence type="ECO:0000313" key="7">
    <source>
        <dbReference type="Proteomes" id="UP001526430"/>
    </source>
</evidence>
<dbReference type="Proteomes" id="UP001526430">
    <property type="component" value="Unassembled WGS sequence"/>
</dbReference>
<dbReference type="SUPFAM" id="SSF56349">
    <property type="entry name" value="DNA breaking-rejoining enzymes"/>
    <property type="match status" value="1"/>
</dbReference>
<evidence type="ECO:0000256" key="2">
    <source>
        <dbReference type="ARBA" id="ARBA00022908"/>
    </source>
</evidence>
<comment type="similarity">
    <text evidence="1">Belongs to the 'phage' integrase family.</text>
</comment>
<dbReference type="GO" id="GO:0003677">
    <property type="term" value="F:DNA binding"/>
    <property type="evidence" value="ECO:0007669"/>
    <property type="project" value="UniProtKB-KW"/>
</dbReference>
<evidence type="ECO:0000313" key="6">
    <source>
        <dbReference type="EMBL" id="MCW8084732.1"/>
    </source>
</evidence>
<dbReference type="InterPro" id="IPR050808">
    <property type="entry name" value="Phage_Integrase"/>
</dbReference>
<dbReference type="InterPro" id="IPR011010">
    <property type="entry name" value="DNA_brk_join_enz"/>
</dbReference>
<accession>A0ABT3NRE2</accession>
<gene>
    <name evidence="6" type="ORF">OF850_03760</name>
</gene>
<dbReference type="Gene3D" id="3.30.160.390">
    <property type="entry name" value="Integrase, DNA-binding domain"/>
    <property type="match status" value="1"/>
</dbReference>
<dbReference type="Gene3D" id="1.10.150.130">
    <property type="match status" value="1"/>
</dbReference>
<dbReference type="InterPro" id="IPR025166">
    <property type="entry name" value="Integrase_DNA_bind_dom"/>
</dbReference>
<dbReference type="InterPro" id="IPR053876">
    <property type="entry name" value="Phage_int_M"/>
</dbReference>
<dbReference type="Gene3D" id="1.10.443.10">
    <property type="entry name" value="Intergrase catalytic core"/>
    <property type="match status" value="1"/>
</dbReference>
<dbReference type="InterPro" id="IPR013762">
    <property type="entry name" value="Integrase-like_cat_sf"/>
</dbReference>
<keyword evidence="4" id="KW-0233">DNA recombination</keyword>
<dbReference type="RefSeq" id="WP_301588432.1">
    <property type="nucleotide sequence ID" value="NZ_JAPFQI010000001.1"/>
</dbReference>
<sequence>MARTVRSALNAVRVAALVKRGVPGRHADGGGLYLHVTGKDAAKWSMRFMVAGRAREMGLGRYAADPGQGVTLQEARTRARAARTKLDVGVDPLAEREAAEAARQAEEEARRKAEAIVSPDRTFKAAFEAWLEAHGPAMRTERQRRLARGLMNNHVFPRIGGLPVAAVGTADMKGVLEPIWRSLPETSLRVRIRCEAVFAWAKAAGWREAPNPAIWKDNLAPLLGRQGEAARVTHHKALPWQDVPSFMNRLEGEASMSALALRLIILTAARTGEAIGATGAEIRRDAPDGPVWVVPASRMKMGVEHRVPLSPAALAVLEEAAAQCGGAPRPTDFVFPGAAGSRGGLVAGGRTGAGKGGLSQMALLALLRRLKVADRATVHGFRSSFRDWVAECTATPEAVAEAALAHAVGSDVMRAYQRSDLLEKRRMLMNQWAAFCTAPAASVADLASARAQRAGA</sequence>
<dbReference type="PANTHER" id="PTHR30629">
    <property type="entry name" value="PROPHAGE INTEGRASE"/>
    <property type="match status" value="1"/>
</dbReference>
<evidence type="ECO:0000256" key="3">
    <source>
        <dbReference type="ARBA" id="ARBA00023125"/>
    </source>
</evidence>
<dbReference type="InterPro" id="IPR038488">
    <property type="entry name" value="Integrase_DNA-bd_sf"/>
</dbReference>
<evidence type="ECO:0000256" key="4">
    <source>
        <dbReference type="ARBA" id="ARBA00023172"/>
    </source>
</evidence>
<dbReference type="InterPro" id="IPR010998">
    <property type="entry name" value="Integrase_recombinase_N"/>
</dbReference>
<keyword evidence="3 6" id="KW-0238">DNA-binding</keyword>
<keyword evidence="2" id="KW-0229">DNA integration</keyword>
<dbReference type="PANTHER" id="PTHR30629:SF2">
    <property type="entry name" value="PROPHAGE INTEGRASE INTS-RELATED"/>
    <property type="match status" value="1"/>
</dbReference>
<proteinExistence type="inferred from homology"/>
<feature type="domain" description="Tyr recombinase" evidence="5">
    <location>
        <begin position="233"/>
        <end position="429"/>
    </location>
</feature>
<protein>
    <submittedName>
        <fullName evidence="6">Integrase arm-type DNA-binding domain-containing protein</fullName>
    </submittedName>
</protein>
<dbReference type="Pfam" id="PF13356">
    <property type="entry name" value="Arm-DNA-bind_3"/>
    <property type="match status" value="1"/>
</dbReference>
<evidence type="ECO:0000256" key="1">
    <source>
        <dbReference type="ARBA" id="ARBA00008857"/>
    </source>
</evidence>
<dbReference type="Pfam" id="PF22022">
    <property type="entry name" value="Phage_int_M"/>
    <property type="match status" value="1"/>
</dbReference>
<keyword evidence="7" id="KW-1185">Reference proteome</keyword>
<comment type="caution">
    <text evidence="6">The sequence shown here is derived from an EMBL/GenBank/DDBJ whole genome shotgun (WGS) entry which is preliminary data.</text>
</comment>
<name>A0ABT3NRE2_9PROT</name>
<dbReference type="Pfam" id="PF00589">
    <property type="entry name" value="Phage_integrase"/>
    <property type="match status" value="1"/>
</dbReference>
<evidence type="ECO:0000259" key="5">
    <source>
        <dbReference type="PROSITE" id="PS51898"/>
    </source>
</evidence>
<dbReference type="EMBL" id="JAPFQI010000001">
    <property type="protein sequence ID" value="MCW8084732.1"/>
    <property type="molecule type" value="Genomic_DNA"/>
</dbReference>
<dbReference type="PROSITE" id="PS51898">
    <property type="entry name" value="TYR_RECOMBINASE"/>
    <property type="match status" value="1"/>
</dbReference>
<organism evidence="6 7">
    <name type="scientific">Sabulicella glaciei</name>
    <dbReference type="NCBI Taxonomy" id="2984948"/>
    <lineage>
        <taxon>Bacteria</taxon>
        <taxon>Pseudomonadati</taxon>
        <taxon>Pseudomonadota</taxon>
        <taxon>Alphaproteobacteria</taxon>
        <taxon>Acetobacterales</taxon>
        <taxon>Acetobacteraceae</taxon>
        <taxon>Sabulicella</taxon>
    </lineage>
</organism>